<dbReference type="CDD" id="cd00402">
    <property type="entry name" value="Riboflavin_synthase_like"/>
    <property type="match status" value="1"/>
</dbReference>
<dbReference type="Gene3D" id="2.40.30.20">
    <property type="match status" value="2"/>
</dbReference>
<keyword evidence="13" id="KW-1185">Reference proteome</keyword>
<dbReference type="InterPro" id="IPR026017">
    <property type="entry name" value="Lumazine-bd_dom"/>
</dbReference>
<dbReference type="Proteomes" id="UP001238163">
    <property type="component" value="Unassembled WGS sequence"/>
</dbReference>
<comment type="pathway">
    <text evidence="3">Cofactor biosynthesis; riboflavin biosynthesis; riboflavin from 2-hydroxy-3-oxobutyl phosphate and 5-amino-6-(D-ribitylamino)uracil: step 2/2.</text>
</comment>
<dbReference type="Pfam" id="PF00677">
    <property type="entry name" value="Lum_binding"/>
    <property type="match status" value="2"/>
</dbReference>
<dbReference type="PANTHER" id="PTHR21098">
    <property type="entry name" value="RIBOFLAVIN SYNTHASE ALPHA CHAIN"/>
    <property type="match status" value="1"/>
</dbReference>
<evidence type="ECO:0000313" key="12">
    <source>
        <dbReference type="EMBL" id="MDQ0289255.1"/>
    </source>
</evidence>
<organism evidence="12 13">
    <name type="scientific">Oligosphaera ethanolica</name>
    <dbReference type="NCBI Taxonomy" id="760260"/>
    <lineage>
        <taxon>Bacteria</taxon>
        <taxon>Pseudomonadati</taxon>
        <taxon>Lentisphaerota</taxon>
        <taxon>Oligosphaeria</taxon>
        <taxon>Oligosphaerales</taxon>
        <taxon>Oligosphaeraceae</taxon>
        <taxon>Oligosphaera</taxon>
    </lineage>
</organism>
<dbReference type="PIRSF" id="PIRSF000498">
    <property type="entry name" value="Riboflavin_syn_A"/>
    <property type="match status" value="1"/>
</dbReference>
<dbReference type="RefSeq" id="WP_307260645.1">
    <property type="nucleotide sequence ID" value="NZ_JAUSVL010000001.1"/>
</dbReference>
<evidence type="ECO:0000256" key="10">
    <source>
        <dbReference type="PROSITE-ProRule" id="PRU00524"/>
    </source>
</evidence>
<evidence type="ECO:0000256" key="7">
    <source>
        <dbReference type="ARBA" id="ARBA00022679"/>
    </source>
</evidence>
<name>A0AAE4AND0_9BACT</name>
<comment type="function">
    <text evidence="2">Catalyzes the dismutation of two molecules of 6,7-dimethyl-8-ribityllumazine, resulting in the formation of riboflavin and 5-amino-6-(D-ribitylamino)uracil.</text>
</comment>
<dbReference type="GO" id="GO:0004746">
    <property type="term" value="F:riboflavin synthase activity"/>
    <property type="evidence" value="ECO:0007669"/>
    <property type="project" value="UniProtKB-UniRule"/>
</dbReference>
<evidence type="ECO:0000259" key="11">
    <source>
        <dbReference type="PROSITE" id="PS51177"/>
    </source>
</evidence>
<protein>
    <recommendedName>
        <fullName evidence="5 9">Riboflavin synthase</fullName>
        <ecNumber evidence="4 9">2.5.1.9</ecNumber>
    </recommendedName>
</protein>
<evidence type="ECO:0000256" key="9">
    <source>
        <dbReference type="NCBIfam" id="TIGR00187"/>
    </source>
</evidence>
<dbReference type="PROSITE" id="PS51177">
    <property type="entry name" value="LUMAZINE_BIND"/>
    <property type="match status" value="2"/>
</dbReference>
<gene>
    <name evidence="12" type="ORF">J3R75_001362</name>
</gene>
<sequence length="211" mass="22259">MIEDIGSVTALNSAGKAAKLSVRCALPTAAIRVGDSIAVNGACLTVEAVGADSLSFHSLRETLSRTNLGGCRSGSRVNLERALRLGDALGGHLVSGHVDCSSEVTRIGRDGDDFVLDVALPADMRELVIMKGSIAINGVSLTVARLTDDAFGVSIIPHTWTHTNLQYLKAGNAVNLEFDMIGRYILRHLALREGRGDSTVTMSALEKAGFL</sequence>
<dbReference type="EC" id="2.5.1.9" evidence="4 9"/>
<keyword evidence="8" id="KW-0677">Repeat</keyword>
<evidence type="ECO:0000313" key="13">
    <source>
        <dbReference type="Proteomes" id="UP001238163"/>
    </source>
</evidence>
<feature type="repeat" description="Lumazine-binding" evidence="10">
    <location>
        <begin position="1"/>
        <end position="92"/>
    </location>
</feature>
<evidence type="ECO:0000256" key="2">
    <source>
        <dbReference type="ARBA" id="ARBA00002803"/>
    </source>
</evidence>
<dbReference type="SUPFAM" id="SSF63380">
    <property type="entry name" value="Riboflavin synthase domain-like"/>
    <property type="match status" value="2"/>
</dbReference>
<evidence type="ECO:0000256" key="4">
    <source>
        <dbReference type="ARBA" id="ARBA00012827"/>
    </source>
</evidence>
<dbReference type="InterPro" id="IPR001783">
    <property type="entry name" value="Lumazine-bd"/>
</dbReference>
<feature type="domain" description="Lumazine-binding" evidence="11">
    <location>
        <begin position="93"/>
        <end position="189"/>
    </location>
</feature>
<comment type="catalytic activity">
    <reaction evidence="1">
        <text>2 6,7-dimethyl-8-(1-D-ribityl)lumazine + H(+) = 5-amino-6-(D-ribitylamino)uracil + riboflavin</text>
        <dbReference type="Rhea" id="RHEA:20772"/>
        <dbReference type="ChEBI" id="CHEBI:15378"/>
        <dbReference type="ChEBI" id="CHEBI:15934"/>
        <dbReference type="ChEBI" id="CHEBI:57986"/>
        <dbReference type="ChEBI" id="CHEBI:58201"/>
        <dbReference type="EC" id="2.5.1.9"/>
    </reaction>
</comment>
<reference evidence="12" key="1">
    <citation type="submission" date="2023-07" db="EMBL/GenBank/DDBJ databases">
        <title>Genomic Encyclopedia of Type Strains, Phase IV (KMG-IV): sequencing the most valuable type-strain genomes for metagenomic binning, comparative biology and taxonomic classification.</title>
        <authorList>
            <person name="Goeker M."/>
        </authorList>
    </citation>
    <scope>NUCLEOTIDE SEQUENCE</scope>
    <source>
        <strain evidence="12">DSM 24202</strain>
    </source>
</reference>
<evidence type="ECO:0000256" key="8">
    <source>
        <dbReference type="ARBA" id="ARBA00022737"/>
    </source>
</evidence>
<dbReference type="EMBL" id="JAUSVL010000001">
    <property type="protein sequence ID" value="MDQ0289255.1"/>
    <property type="molecule type" value="Genomic_DNA"/>
</dbReference>
<keyword evidence="7 12" id="KW-0808">Transferase</keyword>
<proteinExistence type="predicted"/>
<evidence type="ECO:0000256" key="5">
    <source>
        <dbReference type="ARBA" id="ARBA00013950"/>
    </source>
</evidence>
<dbReference type="GO" id="GO:0009231">
    <property type="term" value="P:riboflavin biosynthetic process"/>
    <property type="evidence" value="ECO:0007669"/>
    <property type="project" value="UniProtKB-KW"/>
</dbReference>
<dbReference type="NCBIfam" id="NF006767">
    <property type="entry name" value="PRK09289.1"/>
    <property type="match status" value="1"/>
</dbReference>
<dbReference type="InterPro" id="IPR023366">
    <property type="entry name" value="ATP_synth_asu-like_sf"/>
</dbReference>
<dbReference type="InterPro" id="IPR017938">
    <property type="entry name" value="Riboflavin_synthase-like_b-brl"/>
</dbReference>
<evidence type="ECO:0000256" key="3">
    <source>
        <dbReference type="ARBA" id="ARBA00004887"/>
    </source>
</evidence>
<feature type="repeat" description="Lumazine-binding" evidence="10">
    <location>
        <begin position="93"/>
        <end position="189"/>
    </location>
</feature>
<feature type="domain" description="Lumazine-binding" evidence="11">
    <location>
        <begin position="1"/>
        <end position="92"/>
    </location>
</feature>
<dbReference type="PANTHER" id="PTHR21098:SF12">
    <property type="entry name" value="RIBOFLAVIN SYNTHASE"/>
    <property type="match status" value="1"/>
</dbReference>
<accession>A0AAE4AND0</accession>
<dbReference type="NCBIfam" id="TIGR00187">
    <property type="entry name" value="ribE"/>
    <property type="match status" value="1"/>
</dbReference>
<evidence type="ECO:0000256" key="1">
    <source>
        <dbReference type="ARBA" id="ARBA00000968"/>
    </source>
</evidence>
<keyword evidence="6" id="KW-0686">Riboflavin biosynthesis</keyword>
<dbReference type="AlphaFoldDB" id="A0AAE4AND0"/>
<comment type="caution">
    <text evidence="12">The sequence shown here is derived from an EMBL/GenBank/DDBJ whole genome shotgun (WGS) entry which is preliminary data.</text>
</comment>
<evidence type="ECO:0000256" key="6">
    <source>
        <dbReference type="ARBA" id="ARBA00022619"/>
    </source>
</evidence>